<keyword evidence="1 2" id="KW-0808">Transferase</keyword>
<gene>
    <name evidence="2" type="ORF">DCC39_11975</name>
</gene>
<accession>A0A2U1JYH4</accession>
<dbReference type="PANTHER" id="PTHR48207:SF3">
    <property type="entry name" value="SUCCINATE--HYDROXYMETHYLGLUTARATE COA-TRANSFERASE"/>
    <property type="match status" value="1"/>
</dbReference>
<organism evidence="2 3">
    <name type="scientific">Pueribacillus theae</name>
    <dbReference type="NCBI Taxonomy" id="2171751"/>
    <lineage>
        <taxon>Bacteria</taxon>
        <taxon>Bacillati</taxon>
        <taxon>Bacillota</taxon>
        <taxon>Bacilli</taxon>
        <taxon>Bacillales</taxon>
        <taxon>Bacillaceae</taxon>
        <taxon>Pueribacillus</taxon>
    </lineage>
</organism>
<comment type="caution">
    <text evidence="2">The sequence shown here is derived from an EMBL/GenBank/DDBJ whole genome shotgun (WGS) entry which is preliminary data.</text>
</comment>
<dbReference type="SUPFAM" id="SSF89796">
    <property type="entry name" value="CoA-transferase family III (CaiB/BaiF)"/>
    <property type="match status" value="1"/>
</dbReference>
<dbReference type="Gene3D" id="3.30.1540.10">
    <property type="entry name" value="formyl-coa transferase, domain 3"/>
    <property type="match status" value="1"/>
</dbReference>
<proteinExistence type="predicted"/>
<protein>
    <submittedName>
        <fullName evidence="2">CoA transferase</fullName>
    </submittedName>
</protein>
<dbReference type="GO" id="GO:0008410">
    <property type="term" value="F:CoA-transferase activity"/>
    <property type="evidence" value="ECO:0007669"/>
    <property type="project" value="TreeGrafter"/>
</dbReference>
<name>A0A2U1JYH4_9BACI</name>
<dbReference type="EMBL" id="QCZG01000025">
    <property type="protein sequence ID" value="PWA09999.1"/>
    <property type="molecule type" value="Genomic_DNA"/>
</dbReference>
<dbReference type="RefSeq" id="WP_116555141.1">
    <property type="nucleotide sequence ID" value="NZ_QCZG01000025.1"/>
</dbReference>
<evidence type="ECO:0000313" key="3">
    <source>
        <dbReference type="Proteomes" id="UP000245998"/>
    </source>
</evidence>
<dbReference type="InterPro" id="IPR003673">
    <property type="entry name" value="CoA-Trfase_fam_III"/>
</dbReference>
<evidence type="ECO:0000256" key="1">
    <source>
        <dbReference type="ARBA" id="ARBA00022679"/>
    </source>
</evidence>
<dbReference type="AlphaFoldDB" id="A0A2U1JYH4"/>
<dbReference type="InterPro" id="IPR023606">
    <property type="entry name" value="CoA-Trfase_III_dom_1_sf"/>
</dbReference>
<dbReference type="InterPro" id="IPR044855">
    <property type="entry name" value="CoA-Trfase_III_dom3_sf"/>
</dbReference>
<dbReference type="OrthoDB" id="9797653at2"/>
<dbReference type="Proteomes" id="UP000245998">
    <property type="component" value="Unassembled WGS sequence"/>
</dbReference>
<keyword evidence="3" id="KW-1185">Reference proteome</keyword>
<dbReference type="Gene3D" id="3.40.50.10540">
    <property type="entry name" value="Crotonobetainyl-coa:carnitine coa-transferase, domain 1"/>
    <property type="match status" value="1"/>
</dbReference>
<reference evidence="2 3" key="1">
    <citation type="submission" date="2018-04" db="EMBL/GenBank/DDBJ databases">
        <title>Camelliibacillus theae gen. nov., sp. nov., isolated from Pu'er tea.</title>
        <authorList>
            <person name="Niu L."/>
        </authorList>
    </citation>
    <scope>NUCLEOTIDE SEQUENCE [LARGE SCALE GENOMIC DNA]</scope>
    <source>
        <strain evidence="2 3">T8</strain>
    </source>
</reference>
<evidence type="ECO:0000313" key="2">
    <source>
        <dbReference type="EMBL" id="PWA09999.1"/>
    </source>
</evidence>
<sequence>MSGPLVGIKVLDLSRVLAGPYCTMTLGDLGADVIKVESPGGSDDTRHWGPPFQNNVSAYYLCANRNKRAITVNLKSEKGRQIIKDLAKQSDVLIHNFKYGTMEKWGLDYDSLKSINPGLIYCGITGFGKTGPYKHLPGYDFVIQAMSGLMSITGTEESGPMKVGVAISDVLTGMNAVIGILAALNERNQSGLGQSIDLALFDSQVSALVNAASNYLVSGKVPKRLGNEHPNIVPYQTFKTKDREMAIAVGNDGQFKRMCSAMGLDSLPSDERFLTNEKRLENRKVLTSILSDAFQQENASHWQSLLNQAGVPCGPINDMKAVFDEEQIQARNMLVEVDHPEAGKVSLVGSPIHYSRTPVSVRKHPPMVGEHTEEVLKELGLKEYEINSLKAEKVI</sequence>
<dbReference type="PANTHER" id="PTHR48207">
    <property type="entry name" value="SUCCINATE--HYDROXYMETHYLGLUTARATE COA-TRANSFERASE"/>
    <property type="match status" value="1"/>
</dbReference>
<dbReference type="Pfam" id="PF02515">
    <property type="entry name" value="CoA_transf_3"/>
    <property type="match status" value="1"/>
</dbReference>
<dbReference type="InterPro" id="IPR050483">
    <property type="entry name" value="CoA-transferase_III_domain"/>
</dbReference>